<organism evidence="3 4">
    <name type="scientific">Nonomuraea wenchangensis</name>
    <dbReference type="NCBI Taxonomy" id="568860"/>
    <lineage>
        <taxon>Bacteria</taxon>
        <taxon>Bacillati</taxon>
        <taxon>Actinomycetota</taxon>
        <taxon>Actinomycetes</taxon>
        <taxon>Streptosporangiales</taxon>
        <taxon>Streptosporangiaceae</taxon>
        <taxon>Nonomuraea</taxon>
    </lineage>
</organism>
<dbReference type="Pfam" id="PF02517">
    <property type="entry name" value="Rce1-like"/>
    <property type="match status" value="1"/>
</dbReference>
<sequence length="258" mass="27000">MRHGISSTITYFLLVFLLSVPFVAAGSLTGAQILPGVPLAGLAFVCPAVAGIVLARRAAGGAGVRAFLGRAFDASRVRDKRWFLPVVLLYPAVVALSYVLLRLAGVPLPDPDVSLVPAAALAVALFAGALCEELGWSGHATEPLLARWGVAGAGLAVGLVWAVWHWVPLLQVGRTVPWIAWWSLGTVAARVIMVWLFAATGGSVLAMALFHTTLNLAWQLFPVNGSHFPFALVAVLMAGTAAAVVIGNAARRRSPTAQ</sequence>
<accession>A0A1H9YX78</accession>
<feature type="transmembrane region" description="Helical" evidence="1">
    <location>
        <begin position="227"/>
        <end position="250"/>
    </location>
</feature>
<name>A0A1H9YX78_9ACTN</name>
<evidence type="ECO:0000313" key="3">
    <source>
        <dbReference type="EMBL" id="SES73761.1"/>
    </source>
</evidence>
<feature type="domain" description="CAAX prenyl protease 2/Lysostaphin resistance protein A-like" evidence="2">
    <location>
        <begin position="118"/>
        <end position="216"/>
    </location>
</feature>
<dbReference type="GO" id="GO:0006508">
    <property type="term" value="P:proteolysis"/>
    <property type="evidence" value="ECO:0007669"/>
    <property type="project" value="UniProtKB-KW"/>
</dbReference>
<gene>
    <name evidence="3" type="ORF">SAMN05421811_101203</name>
</gene>
<keyword evidence="1" id="KW-0472">Membrane</keyword>
<dbReference type="AlphaFoldDB" id="A0A1H9YX78"/>
<dbReference type="STRING" id="568860.SAMN05421811_101203"/>
<keyword evidence="3" id="KW-0378">Hydrolase</keyword>
<evidence type="ECO:0000256" key="1">
    <source>
        <dbReference type="SAM" id="Phobius"/>
    </source>
</evidence>
<feature type="transmembrane region" description="Helical" evidence="1">
    <location>
        <begin position="82"/>
        <end position="101"/>
    </location>
</feature>
<keyword evidence="3" id="KW-0645">Protease</keyword>
<keyword evidence="1" id="KW-0812">Transmembrane</keyword>
<reference evidence="3 4" key="1">
    <citation type="submission" date="2016-10" db="EMBL/GenBank/DDBJ databases">
        <authorList>
            <person name="de Groot N.N."/>
        </authorList>
    </citation>
    <scope>NUCLEOTIDE SEQUENCE [LARGE SCALE GENOMIC DNA]</scope>
    <source>
        <strain evidence="3 4">CGMCC 4.5598</strain>
    </source>
</reference>
<keyword evidence="4" id="KW-1185">Reference proteome</keyword>
<dbReference type="GO" id="GO:0080120">
    <property type="term" value="P:CAAX-box protein maturation"/>
    <property type="evidence" value="ECO:0007669"/>
    <property type="project" value="UniProtKB-ARBA"/>
</dbReference>
<dbReference type="RefSeq" id="WP_177240442.1">
    <property type="nucleotide sequence ID" value="NZ_FOHX01000001.1"/>
</dbReference>
<dbReference type="EMBL" id="FOHX01000001">
    <property type="protein sequence ID" value="SES73761.1"/>
    <property type="molecule type" value="Genomic_DNA"/>
</dbReference>
<dbReference type="Proteomes" id="UP000199361">
    <property type="component" value="Unassembled WGS sequence"/>
</dbReference>
<feature type="transmembrane region" description="Helical" evidence="1">
    <location>
        <begin position="144"/>
        <end position="167"/>
    </location>
</feature>
<evidence type="ECO:0000313" key="4">
    <source>
        <dbReference type="Proteomes" id="UP000199361"/>
    </source>
</evidence>
<evidence type="ECO:0000259" key="2">
    <source>
        <dbReference type="Pfam" id="PF02517"/>
    </source>
</evidence>
<dbReference type="InterPro" id="IPR003675">
    <property type="entry name" value="Rce1/LyrA-like_dom"/>
</dbReference>
<feature type="transmembrane region" description="Helical" evidence="1">
    <location>
        <begin position="35"/>
        <end position="55"/>
    </location>
</feature>
<dbReference type="GO" id="GO:0004175">
    <property type="term" value="F:endopeptidase activity"/>
    <property type="evidence" value="ECO:0007669"/>
    <property type="project" value="UniProtKB-ARBA"/>
</dbReference>
<protein>
    <submittedName>
        <fullName evidence="3">CAAX protease self-immunity</fullName>
    </submittedName>
</protein>
<proteinExistence type="predicted"/>
<keyword evidence="1" id="KW-1133">Transmembrane helix</keyword>